<feature type="domain" description="Right handed beta helix" evidence="1">
    <location>
        <begin position="297"/>
        <end position="441"/>
    </location>
</feature>
<name>A0A1H4UUD3_9FLAO</name>
<reference evidence="2 3" key="1">
    <citation type="submission" date="2016-10" db="EMBL/GenBank/DDBJ databases">
        <authorList>
            <person name="de Groot N.N."/>
        </authorList>
    </citation>
    <scope>NUCLEOTIDE SEQUENCE [LARGE SCALE GENOMIC DNA]</scope>
    <source>
        <strain evidence="2 3">MAR_2009_71</strain>
    </source>
</reference>
<dbReference type="OrthoDB" id="9808066at2"/>
<dbReference type="SUPFAM" id="SSF51126">
    <property type="entry name" value="Pectin lyase-like"/>
    <property type="match status" value="1"/>
</dbReference>
<dbReference type="InterPro" id="IPR039448">
    <property type="entry name" value="Beta_helix"/>
</dbReference>
<dbReference type="InterPro" id="IPR011050">
    <property type="entry name" value="Pectin_lyase_fold/virulence"/>
</dbReference>
<evidence type="ECO:0000259" key="1">
    <source>
        <dbReference type="Pfam" id="PF13229"/>
    </source>
</evidence>
<dbReference type="AlphaFoldDB" id="A0A1H4UUD3"/>
<organism evidence="2 3">
    <name type="scientific">Maribacter dokdonensis</name>
    <dbReference type="NCBI Taxonomy" id="320912"/>
    <lineage>
        <taxon>Bacteria</taxon>
        <taxon>Pseudomonadati</taxon>
        <taxon>Bacteroidota</taxon>
        <taxon>Flavobacteriia</taxon>
        <taxon>Flavobacteriales</taxon>
        <taxon>Flavobacteriaceae</taxon>
        <taxon>Maribacter</taxon>
    </lineage>
</organism>
<gene>
    <name evidence="2" type="ORF">SAMN05192540_3908</name>
</gene>
<sequence length="703" mass="79406">MNKIGLLFFAFICVFKLNAQCKLYVSPLGNDANIGSEIQPLASLTGARNTIRKLKKKHPSIKEAFWVIVEDGKYFMKEPLVLLPEDSGTKEYPIIYKAAKGAKPVFSGGKIVSNFVVNTSGLWEAKIPETIYYKYKFDQLYVNNKRANLARTPNKGFIKIDTVTQNIWKQGASKVAEKAEQSIYFNKENSKILAEVSKEDISNIRFKAFHKWDFTLRYLDAIDVDSAKIVTSGKGMKPWNPLKKDRRVIFENYEAALDAPGEWFLKNEGSLLYKPLKGETIENTEVVIPVLENLITIKGNALQGLFVENIYFKDLTFTDCHYKIPPTGSEPNQAAAILNAAIMIEGARQIKITNCELSNIGQHAIWFGKGCHNSEVKHTYIHNIGGGGIYLGDFKPFEDSLHTHDITVENNIIKSGGQDFPAAVGVWVGHSSNNSIIHNDIGNFYYSGISVGWVWGYKPSLAKKNTISYNHIHHIGWDLLSDMAGIYMLGASEGTKVEHNVIHDVHAYSYGGWGMYADEGSTGITFRNNLVYNTKTGGFQQNYGKENIVQNNILAFAKKYQLQCTVPEEHKSFSFTNNIIIFKEGMVAKGAWDKVNAKMDKNLYWNVSGKDYNFNNHTFKSWKKMGFDTNSLISNPYFIDANNYNFNFKRTSNYKKIDFKPFNYAEAGVYGTPSWLKKAKLSTSITIAFKEAVETNMKKNIKR</sequence>
<evidence type="ECO:0000313" key="3">
    <source>
        <dbReference type="Proteomes" id="UP000183038"/>
    </source>
</evidence>
<dbReference type="RefSeq" id="WP_074674562.1">
    <property type="nucleotide sequence ID" value="NZ_FNTB01000001.1"/>
</dbReference>
<dbReference type="EMBL" id="FNTB01000001">
    <property type="protein sequence ID" value="SEC72233.1"/>
    <property type="molecule type" value="Genomic_DNA"/>
</dbReference>
<dbReference type="Proteomes" id="UP000183038">
    <property type="component" value="Unassembled WGS sequence"/>
</dbReference>
<evidence type="ECO:0000313" key="2">
    <source>
        <dbReference type="EMBL" id="SEC72233.1"/>
    </source>
</evidence>
<dbReference type="PANTHER" id="PTHR36453:SF1">
    <property type="entry name" value="RIGHT HANDED BETA HELIX DOMAIN-CONTAINING PROTEIN"/>
    <property type="match status" value="1"/>
</dbReference>
<dbReference type="PANTHER" id="PTHR36453">
    <property type="entry name" value="SECRETED PROTEIN-RELATED"/>
    <property type="match status" value="1"/>
</dbReference>
<dbReference type="InterPro" id="IPR012334">
    <property type="entry name" value="Pectin_lyas_fold"/>
</dbReference>
<dbReference type="SMART" id="SM00710">
    <property type="entry name" value="PbH1"/>
    <property type="match status" value="8"/>
</dbReference>
<protein>
    <submittedName>
        <fullName evidence="2">Right handed beta helix region</fullName>
    </submittedName>
</protein>
<dbReference type="Pfam" id="PF13229">
    <property type="entry name" value="Beta_helix"/>
    <property type="match status" value="1"/>
</dbReference>
<proteinExistence type="predicted"/>
<accession>A0A1H4UUD3</accession>
<dbReference type="Gene3D" id="2.160.20.10">
    <property type="entry name" value="Single-stranded right-handed beta-helix, Pectin lyase-like"/>
    <property type="match status" value="2"/>
</dbReference>
<dbReference type="InterPro" id="IPR006626">
    <property type="entry name" value="PbH1"/>
</dbReference>